<keyword evidence="2" id="KW-1185">Reference proteome</keyword>
<comment type="caution">
    <text evidence="1">The sequence shown here is derived from an EMBL/GenBank/DDBJ whole genome shotgun (WGS) entry which is preliminary data.</text>
</comment>
<sequence>MAAGARCRLLPGSVASPAEPSPEPPPHVVCSSIEGACVRGSSPPPGPRLPFGSSFSLDELASFLFSAMEFCSVFLALQNQRNPRQQMPIRSV</sequence>
<reference evidence="1 2" key="1">
    <citation type="journal article" date="2018" name="Mol. Genet. Genomics">
        <title>The red deer Cervus elaphus genome CerEla1.0: sequencing, annotating, genes, and chromosomes.</title>
        <authorList>
            <person name="Bana N.A."/>
            <person name="Nyiri A."/>
            <person name="Nagy J."/>
            <person name="Frank K."/>
            <person name="Nagy T."/>
            <person name="Steger V."/>
            <person name="Schiller M."/>
            <person name="Lakatos P."/>
            <person name="Sugar L."/>
            <person name="Horn P."/>
            <person name="Barta E."/>
            <person name="Orosz L."/>
        </authorList>
    </citation>
    <scope>NUCLEOTIDE SEQUENCE [LARGE SCALE GENOMIC DNA]</scope>
    <source>
        <strain evidence="1">Hungarian</strain>
    </source>
</reference>
<dbReference type="Proteomes" id="UP000242450">
    <property type="component" value="Chromosome 11"/>
</dbReference>
<protein>
    <submittedName>
        <fullName evidence="1">Uncharacterized protein</fullName>
    </submittedName>
</protein>
<gene>
    <name evidence="1" type="ORF">Celaphus_00005556</name>
</gene>
<evidence type="ECO:0000313" key="1">
    <source>
        <dbReference type="EMBL" id="OWK10239.1"/>
    </source>
</evidence>
<evidence type="ECO:0000313" key="2">
    <source>
        <dbReference type="Proteomes" id="UP000242450"/>
    </source>
</evidence>
<dbReference type="AlphaFoldDB" id="A0A212CW62"/>
<organism evidence="1 2">
    <name type="scientific">Cervus elaphus hippelaphus</name>
    <name type="common">European red deer</name>
    <dbReference type="NCBI Taxonomy" id="46360"/>
    <lineage>
        <taxon>Eukaryota</taxon>
        <taxon>Metazoa</taxon>
        <taxon>Chordata</taxon>
        <taxon>Craniata</taxon>
        <taxon>Vertebrata</taxon>
        <taxon>Euteleostomi</taxon>
        <taxon>Mammalia</taxon>
        <taxon>Eutheria</taxon>
        <taxon>Laurasiatheria</taxon>
        <taxon>Artiodactyla</taxon>
        <taxon>Ruminantia</taxon>
        <taxon>Pecora</taxon>
        <taxon>Cervidae</taxon>
        <taxon>Cervinae</taxon>
        <taxon>Cervus</taxon>
    </lineage>
</organism>
<proteinExistence type="predicted"/>
<dbReference type="EMBL" id="MKHE01000011">
    <property type="protein sequence ID" value="OWK10239.1"/>
    <property type="molecule type" value="Genomic_DNA"/>
</dbReference>
<accession>A0A212CW62</accession>
<name>A0A212CW62_CEREH</name>